<dbReference type="InterPro" id="IPR004344">
    <property type="entry name" value="TTL/TTLL_fam"/>
</dbReference>
<evidence type="ECO:0000256" key="2">
    <source>
        <dbReference type="ARBA" id="ARBA00022741"/>
    </source>
</evidence>
<dbReference type="GO" id="GO:0005524">
    <property type="term" value="F:ATP binding"/>
    <property type="evidence" value="ECO:0007669"/>
    <property type="project" value="UniProtKB-KW"/>
</dbReference>
<proteinExistence type="predicted"/>
<dbReference type="Gene3D" id="3.30.470.20">
    <property type="entry name" value="ATP-grasp fold, B domain"/>
    <property type="match status" value="1"/>
</dbReference>
<dbReference type="PANTHER" id="PTHR12241:SF147">
    <property type="entry name" value="TUBULIN POLYGLUTAMYLASE TTLL7"/>
    <property type="match status" value="1"/>
</dbReference>
<accession>A0ABD0Q6P6</accession>
<dbReference type="PANTHER" id="PTHR12241">
    <property type="entry name" value="TUBULIN POLYGLUTAMYLASE"/>
    <property type="match status" value="1"/>
</dbReference>
<dbReference type="EMBL" id="JAMKFB020000011">
    <property type="protein sequence ID" value="KAL0181632.1"/>
    <property type="molecule type" value="Genomic_DNA"/>
</dbReference>
<feature type="non-terminal residue" evidence="4">
    <location>
        <position position="1"/>
    </location>
</feature>
<organism evidence="4 5">
    <name type="scientific">Cirrhinus mrigala</name>
    <name type="common">Mrigala</name>
    <dbReference type="NCBI Taxonomy" id="683832"/>
    <lineage>
        <taxon>Eukaryota</taxon>
        <taxon>Metazoa</taxon>
        <taxon>Chordata</taxon>
        <taxon>Craniata</taxon>
        <taxon>Vertebrata</taxon>
        <taxon>Euteleostomi</taxon>
        <taxon>Actinopterygii</taxon>
        <taxon>Neopterygii</taxon>
        <taxon>Teleostei</taxon>
        <taxon>Ostariophysi</taxon>
        <taxon>Cypriniformes</taxon>
        <taxon>Cyprinidae</taxon>
        <taxon>Labeoninae</taxon>
        <taxon>Labeonini</taxon>
        <taxon>Cirrhinus</taxon>
    </lineage>
</organism>
<dbReference type="Pfam" id="PF03133">
    <property type="entry name" value="TTL"/>
    <property type="match status" value="1"/>
</dbReference>
<gene>
    <name evidence="4" type="ORF">M9458_024038</name>
</gene>
<comment type="caution">
    <text evidence="4">The sequence shown here is derived from an EMBL/GenBank/DDBJ whole genome shotgun (WGS) entry which is preliminary data.</text>
</comment>
<evidence type="ECO:0000313" key="5">
    <source>
        <dbReference type="Proteomes" id="UP001529510"/>
    </source>
</evidence>
<reference evidence="4 5" key="1">
    <citation type="submission" date="2024-05" db="EMBL/GenBank/DDBJ databases">
        <title>Genome sequencing and assembly of Indian major carp, Cirrhinus mrigala (Hamilton, 1822).</title>
        <authorList>
            <person name="Mohindra V."/>
            <person name="Chowdhury L.M."/>
            <person name="Lal K."/>
            <person name="Jena J.K."/>
        </authorList>
    </citation>
    <scope>NUCLEOTIDE SEQUENCE [LARGE SCALE GENOMIC DNA]</scope>
    <source>
        <strain evidence="4">CM1030</strain>
        <tissue evidence="4">Blood</tissue>
    </source>
</reference>
<sequence length="55" mass="6604">NQLYMHLTNYSVNKHNENFERDETVDKGSKRSIGWFTEFLRTNDYDVAKFWGDVS</sequence>
<protein>
    <submittedName>
        <fullName evidence="4">Uncharacterized protein</fullName>
    </submittedName>
</protein>
<keyword evidence="3" id="KW-0067">ATP-binding</keyword>
<evidence type="ECO:0000313" key="4">
    <source>
        <dbReference type="EMBL" id="KAL0181632.1"/>
    </source>
</evidence>
<name>A0ABD0Q6P6_CIRMR</name>
<evidence type="ECO:0000256" key="1">
    <source>
        <dbReference type="ARBA" id="ARBA00022598"/>
    </source>
</evidence>
<evidence type="ECO:0000256" key="3">
    <source>
        <dbReference type="ARBA" id="ARBA00022840"/>
    </source>
</evidence>
<keyword evidence="2" id="KW-0547">Nucleotide-binding</keyword>
<keyword evidence="1" id="KW-0436">Ligase</keyword>
<feature type="non-terminal residue" evidence="4">
    <location>
        <position position="55"/>
    </location>
</feature>
<dbReference type="PROSITE" id="PS51221">
    <property type="entry name" value="TTL"/>
    <property type="match status" value="1"/>
</dbReference>
<dbReference type="GO" id="GO:0016874">
    <property type="term" value="F:ligase activity"/>
    <property type="evidence" value="ECO:0007669"/>
    <property type="project" value="UniProtKB-KW"/>
</dbReference>
<dbReference type="AlphaFoldDB" id="A0ABD0Q6P6"/>
<keyword evidence="5" id="KW-1185">Reference proteome</keyword>
<dbReference type="Proteomes" id="UP001529510">
    <property type="component" value="Unassembled WGS sequence"/>
</dbReference>